<reference evidence="1" key="1">
    <citation type="submission" date="2014-09" db="EMBL/GenBank/DDBJ databases">
        <authorList>
            <person name="Magalhaes I.L.F."/>
            <person name="Oliveira U."/>
            <person name="Santos F.R."/>
            <person name="Vidigal T.H.D.A."/>
            <person name="Brescovit A.D."/>
            <person name="Santos A.J."/>
        </authorList>
    </citation>
    <scope>NUCLEOTIDE SEQUENCE</scope>
    <source>
        <tissue evidence="1">Shoot tissue taken approximately 20 cm above the soil surface</tissue>
    </source>
</reference>
<proteinExistence type="predicted"/>
<organism evidence="1">
    <name type="scientific">Arundo donax</name>
    <name type="common">Giant reed</name>
    <name type="synonym">Donax arundinaceus</name>
    <dbReference type="NCBI Taxonomy" id="35708"/>
    <lineage>
        <taxon>Eukaryota</taxon>
        <taxon>Viridiplantae</taxon>
        <taxon>Streptophyta</taxon>
        <taxon>Embryophyta</taxon>
        <taxon>Tracheophyta</taxon>
        <taxon>Spermatophyta</taxon>
        <taxon>Magnoliopsida</taxon>
        <taxon>Liliopsida</taxon>
        <taxon>Poales</taxon>
        <taxon>Poaceae</taxon>
        <taxon>PACMAD clade</taxon>
        <taxon>Arundinoideae</taxon>
        <taxon>Arundineae</taxon>
        <taxon>Arundo</taxon>
    </lineage>
</organism>
<evidence type="ECO:0000313" key="1">
    <source>
        <dbReference type="EMBL" id="JAE04091.1"/>
    </source>
</evidence>
<sequence>MTPFATTASFFDKVRAVNTVSVSFTWAAGLENVAV</sequence>
<name>A0A0A9F1W4_ARUDO</name>
<dbReference type="EMBL" id="GBRH01193805">
    <property type="protein sequence ID" value="JAE04091.1"/>
    <property type="molecule type" value="Transcribed_RNA"/>
</dbReference>
<dbReference type="AlphaFoldDB" id="A0A0A9F1W4"/>
<protein>
    <submittedName>
        <fullName evidence="1">Uncharacterized protein</fullName>
    </submittedName>
</protein>
<reference evidence="1" key="2">
    <citation type="journal article" date="2015" name="Data Brief">
        <title>Shoot transcriptome of the giant reed, Arundo donax.</title>
        <authorList>
            <person name="Barrero R.A."/>
            <person name="Guerrero F.D."/>
            <person name="Moolhuijzen P."/>
            <person name="Goolsby J.A."/>
            <person name="Tidwell J."/>
            <person name="Bellgard S.E."/>
            <person name="Bellgard M.I."/>
        </authorList>
    </citation>
    <scope>NUCLEOTIDE SEQUENCE</scope>
    <source>
        <tissue evidence="1">Shoot tissue taken approximately 20 cm above the soil surface</tissue>
    </source>
</reference>
<accession>A0A0A9F1W4</accession>